<sequence>MAKASIHIEKRKNPNQERYNDRSIPPNYLLPEHLRKPIEVWNYADQALELKQAIVLKAQKDYSNTHNGRAFIATDFNYTGIVNLEAHHTLEEVKAYVAEFHRRYGWQCYQAVIHRDEGDPDPIEGGVTYNYHAHLEWITLDENNGESLKRKFYKNRGALRDLQTWTAEFFKMERGELVEISGHKHVDGRQYATIANAQKKRYRAKLEKEKQKAKKEAQEEAQKQYEKHLSPDQVKAQRLEDFKSLCSLAGMDSKDIPTKADEAKASLEAGIRQLTTNLSTLCALASGGKPNTPKVVMENFTNLETAINTAYSALIEVKGLNNELTTLDKKSHRNQSARGVKNH</sequence>
<evidence type="ECO:0000313" key="3">
    <source>
        <dbReference type="Proteomes" id="UP000826146"/>
    </source>
</evidence>
<feature type="compositionally biased region" description="Basic and acidic residues" evidence="1">
    <location>
        <begin position="1"/>
        <end position="21"/>
    </location>
</feature>
<feature type="region of interest" description="Disordered" evidence="1">
    <location>
        <begin position="1"/>
        <end position="24"/>
    </location>
</feature>
<evidence type="ECO:0008006" key="4">
    <source>
        <dbReference type="Google" id="ProtNLM"/>
    </source>
</evidence>
<evidence type="ECO:0000256" key="1">
    <source>
        <dbReference type="SAM" id="MobiDB-lite"/>
    </source>
</evidence>
<protein>
    <recommendedName>
        <fullName evidence="4">Mobilization protein</fullName>
    </recommendedName>
</protein>
<reference evidence="2 3" key="1">
    <citation type="submission" date="2021-07" db="EMBL/GenBank/DDBJ databases">
        <title>Novel Helicobacter sp. Isolated from a cat.</title>
        <authorList>
            <person name="Rimbara E."/>
            <person name="Suzuki M."/>
        </authorList>
    </citation>
    <scope>NUCLEOTIDE SEQUENCE [LARGE SCALE GENOMIC DNA]</scope>
    <source>
        <strain evidence="3">NHP19-012</strain>
    </source>
</reference>
<feature type="region of interest" description="Disordered" evidence="1">
    <location>
        <begin position="209"/>
        <end position="233"/>
    </location>
</feature>
<evidence type="ECO:0000313" key="2">
    <source>
        <dbReference type="EMBL" id="BCZ19480.1"/>
    </source>
</evidence>
<dbReference type="EMBL" id="AP024819">
    <property type="protein sequence ID" value="BCZ19480.1"/>
    <property type="molecule type" value="Genomic_DNA"/>
</dbReference>
<keyword evidence="3" id="KW-1185">Reference proteome</keyword>
<dbReference type="Proteomes" id="UP000826146">
    <property type="component" value="Chromosome"/>
</dbReference>
<name>A0ABN6ICX0_9HELI</name>
<dbReference type="RefSeq" id="WP_221271271.1">
    <property type="nucleotide sequence ID" value="NZ_AP024819.1"/>
</dbReference>
<accession>A0ABN6ICX0</accession>
<proteinExistence type="predicted"/>
<organism evidence="2 3">
    <name type="scientific">Helicobacter gastrofelis</name>
    <dbReference type="NCBI Taxonomy" id="2849642"/>
    <lineage>
        <taxon>Bacteria</taxon>
        <taxon>Pseudomonadati</taxon>
        <taxon>Campylobacterota</taxon>
        <taxon>Epsilonproteobacteria</taxon>
        <taxon>Campylobacterales</taxon>
        <taxon>Helicobacteraceae</taxon>
        <taxon>Helicobacter</taxon>
    </lineage>
</organism>
<gene>
    <name evidence="2" type="ORF">NHP190012_11220</name>
</gene>